<evidence type="ECO:0000256" key="1">
    <source>
        <dbReference type="ARBA" id="ARBA00008343"/>
    </source>
</evidence>
<dbReference type="GO" id="GO:0006289">
    <property type="term" value="P:nucleotide-excision repair"/>
    <property type="evidence" value="ECO:0007669"/>
    <property type="project" value="TreeGrafter"/>
</dbReference>
<dbReference type="PANTHER" id="PTHR43286">
    <property type="entry name" value="ENDONUCLEASE III-LIKE PROTEIN 1"/>
    <property type="match status" value="1"/>
</dbReference>
<evidence type="ECO:0000256" key="4">
    <source>
        <dbReference type="ARBA" id="ARBA00022801"/>
    </source>
</evidence>
<keyword evidence="6" id="KW-0326">Glycosidase</keyword>
<dbReference type="SUPFAM" id="SSF48150">
    <property type="entry name" value="DNA-glycosylase"/>
    <property type="match status" value="1"/>
</dbReference>
<dbReference type="Pfam" id="PF00633">
    <property type="entry name" value="HHH"/>
    <property type="match status" value="1"/>
</dbReference>
<dbReference type="InterPro" id="IPR003265">
    <property type="entry name" value="HhH-GPD_domain"/>
</dbReference>
<evidence type="ECO:0000256" key="7">
    <source>
        <dbReference type="ARBA" id="ARBA00044632"/>
    </source>
</evidence>
<evidence type="ECO:0000256" key="3">
    <source>
        <dbReference type="ARBA" id="ARBA00022763"/>
    </source>
</evidence>
<dbReference type="EC" id="4.2.99.18" evidence="2"/>
<dbReference type="SMART" id="SM00478">
    <property type="entry name" value="ENDO3c"/>
    <property type="match status" value="1"/>
</dbReference>
<dbReference type="Pfam" id="PF00730">
    <property type="entry name" value="HhH-GPD"/>
    <property type="match status" value="1"/>
</dbReference>
<dbReference type="InterPro" id="IPR004036">
    <property type="entry name" value="Endonuclease-III-like_CS2"/>
</dbReference>
<comment type="catalytic activity">
    <reaction evidence="7">
        <text>2'-deoxyribonucleotide-(2'-deoxyribose 5'-phosphate)-2'-deoxyribonucleotide-DNA = a 3'-end 2'-deoxyribonucleotide-(2,3-dehydro-2,3-deoxyribose 5'-phosphate)-DNA + a 5'-end 5'-phospho-2'-deoxyribonucleoside-DNA + H(+)</text>
        <dbReference type="Rhea" id="RHEA:66592"/>
        <dbReference type="Rhea" id="RHEA-COMP:13180"/>
        <dbReference type="Rhea" id="RHEA-COMP:16897"/>
        <dbReference type="Rhea" id="RHEA-COMP:17067"/>
        <dbReference type="ChEBI" id="CHEBI:15378"/>
        <dbReference type="ChEBI" id="CHEBI:136412"/>
        <dbReference type="ChEBI" id="CHEBI:157695"/>
        <dbReference type="ChEBI" id="CHEBI:167181"/>
        <dbReference type="EC" id="4.2.99.18"/>
    </reaction>
</comment>
<feature type="domain" description="HhH-GPD" evidence="9">
    <location>
        <begin position="149"/>
        <end position="256"/>
    </location>
</feature>
<evidence type="ECO:0000256" key="2">
    <source>
        <dbReference type="ARBA" id="ARBA00012720"/>
    </source>
</evidence>
<feature type="region of interest" description="Disordered" evidence="8">
    <location>
        <begin position="68"/>
        <end position="100"/>
    </location>
</feature>
<evidence type="ECO:0000256" key="6">
    <source>
        <dbReference type="ARBA" id="ARBA00023295"/>
    </source>
</evidence>
<keyword evidence="11" id="KW-1185">Reference proteome</keyword>
<dbReference type="EMBL" id="JANKHO010001601">
    <property type="protein sequence ID" value="KAJ3500466.1"/>
    <property type="molecule type" value="Genomic_DNA"/>
</dbReference>
<dbReference type="GO" id="GO:0005634">
    <property type="term" value="C:nucleus"/>
    <property type="evidence" value="ECO:0007669"/>
    <property type="project" value="TreeGrafter"/>
</dbReference>
<feature type="region of interest" description="Disordered" evidence="8">
    <location>
        <begin position="1"/>
        <end position="52"/>
    </location>
</feature>
<dbReference type="InterPro" id="IPR011257">
    <property type="entry name" value="DNA_glycosylase"/>
</dbReference>
<gene>
    <name evidence="10" type="ORF">NLJ89_g9780</name>
</gene>
<dbReference type="FunFam" id="1.10.340.30:FF:000001">
    <property type="entry name" value="Endonuclease III"/>
    <property type="match status" value="1"/>
</dbReference>
<dbReference type="InterPro" id="IPR000445">
    <property type="entry name" value="HhH_motif"/>
</dbReference>
<comment type="caution">
    <text evidence="10">The sequence shown here is derived from an EMBL/GenBank/DDBJ whole genome shotgun (WGS) entry which is preliminary data.</text>
</comment>
<feature type="compositionally biased region" description="Basic residues" evidence="8">
    <location>
        <begin position="68"/>
        <end position="83"/>
    </location>
</feature>
<protein>
    <recommendedName>
        <fullName evidence="2">DNA-(apurinic or apyrimidinic site) lyase</fullName>
        <ecNumber evidence="2">4.2.99.18</ecNumber>
    </recommendedName>
</protein>
<dbReference type="PROSITE" id="PS01155">
    <property type="entry name" value="ENDONUCLEASE_III_2"/>
    <property type="match status" value="1"/>
</dbReference>
<dbReference type="Gene3D" id="1.10.340.30">
    <property type="entry name" value="Hypothetical protein, domain 2"/>
    <property type="match status" value="1"/>
</dbReference>
<organism evidence="10 11">
    <name type="scientific">Agrocybe chaxingu</name>
    <dbReference type="NCBI Taxonomy" id="84603"/>
    <lineage>
        <taxon>Eukaryota</taxon>
        <taxon>Fungi</taxon>
        <taxon>Dikarya</taxon>
        <taxon>Basidiomycota</taxon>
        <taxon>Agaricomycotina</taxon>
        <taxon>Agaricomycetes</taxon>
        <taxon>Agaricomycetidae</taxon>
        <taxon>Agaricales</taxon>
        <taxon>Agaricineae</taxon>
        <taxon>Strophariaceae</taxon>
        <taxon>Agrocybe</taxon>
    </lineage>
</organism>
<dbReference type="GO" id="GO:0140078">
    <property type="term" value="F:class I DNA-(apurinic or apyrimidinic site) endonuclease activity"/>
    <property type="evidence" value="ECO:0007669"/>
    <property type="project" value="UniProtKB-EC"/>
</dbReference>
<sequence>MSTRKRRASTRVIRPTSRASVEHGGLEPTDDATQDIESPSPRRSKRVKREVKCEPEIEDLEDSLHVTKQRAIARRSSKSKTKRPGASSIPQVPEKLHPEPPNWRATYAAIKKMRARIIPPVDQMGCQVVQNAETDPKCKRYSTLVALMLSSQTKDAAMFPATVRLREALGGSISIQAMIAVNDEVISEAIKGVGFWRKKTGYLKQTAIKLRDEFDSDVPQTADELCSLPGVGPKMAFLCLQMAWNMHVSCLSQRIT</sequence>
<evidence type="ECO:0000256" key="5">
    <source>
        <dbReference type="ARBA" id="ARBA00023204"/>
    </source>
</evidence>
<keyword evidence="5" id="KW-0234">DNA repair</keyword>
<comment type="similarity">
    <text evidence="1">Belongs to the Nth/MutY family.</text>
</comment>
<evidence type="ECO:0000256" key="8">
    <source>
        <dbReference type="SAM" id="MobiDB-lite"/>
    </source>
</evidence>
<keyword evidence="3" id="KW-0227">DNA damage</keyword>
<dbReference type="AlphaFoldDB" id="A0A9W8JS18"/>
<evidence type="ECO:0000313" key="10">
    <source>
        <dbReference type="EMBL" id="KAJ3500466.1"/>
    </source>
</evidence>
<reference evidence="10" key="1">
    <citation type="submission" date="2022-07" db="EMBL/GenBank/DDBJ databases">
        <title>Genome Sequence of Agrocybe chaxingu.</title>
        <authorList>
            <person name="Buettner E."/>
        </authorList>
    </citation>
    <scope>NUCLEOTIDE SEQUENCE</scope>
    <source>
        <strain evidence="10">MP-N11</strain>
    </source>
</reference>
<proteinExistence type="inferred from homology"/>
<dbReference type="PANTHER" id="PTHR43286:SF1">
    <property type="entry name" value="ENDONUCLEASE III-LIKE PROTEIN 1"/>
    <property type="match status" value="1"/>
</dbReference>
<dbReference type="GO" id="GO:0006285">
    <property type="term" value="P:base-excision repair, AP site formation"/>
    <property type="evidence" value="ECO:0007669"/>
    <property type="project" value="TreeGrafter"/>
</dbReference>
<dbReference type="CDD" id="cd00056">
    <property type="entry name" value="ENDO3c"/>
    <property type="match status" value="1"/>
</dbReference>
<evidence type="ECO:0000313" key="11">
    <source>
        <dbReference type="Proteomes" id="UP001148786"/>
    </source>
</evidence>
<keyword evidence="4" id="KW-0378">Hydrolase</keyword>
<dbReference type="GO" id="GO:0003677">
    <property type="term" value="F:DNA binding"/>
    <property type="evidence" value="ECO:0007669"/>
    <property type="project" value="InterPro"/>
</dbReference>
<name>A0A9W8JS18_9AGAR</name>
<accession>A0A9W8JS18</accession>
<dbReference type="OrthoDB" id="2099276at2759"/>
<dbReference type="GO" id="GO:0000703">
    <property type="term" value="F:oxidized pyrimidine nucleobase lesion DNA N-glycosylase activity"/>
    <property type="evidence" value="ECO:0007669"/>
    <property type="project" value="TreeGrafter"/>
</dbReference>
<evidence type="ECO:0000259" key="9">
    <source>
        <dbReference type="SMART" id="SM00478"/>
    </source>
</evidence>
<dbReference type="Proteomes" id="UP001148786">
    <property type="component" value="Unassembled WGS sequence"/>
</dbReference>